<dbReference type="AlphaFoldDB" id="A0A383R896"/>
<organism evidence="1 2">
    <name type="scientific">Paenibacillus alvei</name>
    <name type="common">Bacillus alvei</name>
    <dbReference type="NCBI Taxonomy" id="44250"/>
    <lineage>
        <taxon>Bacteria</taxon>
        <taxon>Bacillati</taxon>
        <taxon>Bacillota</taxon>
        <taxon>Bacilli</taxon>
        <taxon>Bacillales</taxon>
        <taxon>Paenibacillaceae</taxon>
        <taxon>Paenibacillus</taxon>
    </lineage>
</organism>
<dbReference type="Pfam" id="PF02620">
    <property type="entry name" value="YceD"/>
    <property type="match status" value="1"/>
</dbReference>
<protein>
    <recommendedName>
        <fullName evidence="3">Metal-binding protein</fullName>
    </recommendedName>
</protein>
<evidence type="ECO:0008006" key="3">
    <source>
        <dbReference type="Google" id="ProtNLM"/>
    </source>
</evidence>
<gene>
    <name evidence="1" type="ORF">PBLR_11166</name>
</gene>
<accession>A0A383R896</accession>
<evidence type="ECO:0000313" key="1">
    <source>
        <dbReference type="EMBL" id="SYX82744.1"/>
    </source>
</evidence>
<evidence type="ECO:0000313" key="2">
    <source>
        <dbReference type="Proteomes" id="UP000304148"/>
    </source>
</evidence>
<dbReference type="PANTHER" id="PTHR34374:SF1">
    <property type="entry name" value="LARGE RIBOSOMAL RNA SUBUNIT ACCUMULATION PROTEIN YCED HOMOLOG 1, CHLOROPLASTIC"/>
    <property type="match status" value="1"/>
</dbReference>
<dbReference type="EMBL" id="LS992241">
    <property type="protein sequence ID" value="SYX82744.1"/>
    <property type="molecule type" value="Genomic_DNA"/>
</dbReference>
<dbReference type="Proteomes" id="UP000304148">
    <property type="component" value="Chromosome"/>
</dbReference>
<dbReference type="InterPro" id="IPR003772">
    <property type="entry name" value="YceD"/>
</dbReference>
<name>A0A383R896_PAEAL</name>
<proteinExistence type="predicted"/>
<dbReference type="PANTHER" id="PTHR34374">
    <property type="entry name" value="LARGE RIBOSOMAL RNA SUBUNIT ACCUMULATION PROTEIN YCED HOMOLOG 1, CHLOROPLASTIC"/>
    <property type="match status" value="1"/>
</dbReference>
<sequence length="171" mass="19096">MEFRFRDIVAGRGETQIDTAFRADEVARERSDVAISEPVHVELSVKAESDGFARAHGKLTAKMELQCSRCLTSFTETYVIPFDEQFKLKDSTDLPAEGDEEDVITVADDLVDLKPYVEEALLMNLPYAPLCDEACKGLCPTCGTNRNEHPCGCSNERIDPRLAGLQDFFKK</sequence>
<dbReference type="RefSeq" id="WP_021262508.1">
    <property type="nucleotide sequence ID" value="NZ_LS992241.1"/>
</dbReference>
<reference evidence="2" key="1">
    <citation type="submission" date="2018-08" db="EMBL/GenBank/DDBJ databases">
        <authorList>
            <person name="Chevrot R."/>
        </authorList>
    </citation>
    <scope>NUCLEOTIDE SEQUENCE [LARGE SCALE GENOMIC DNA]</scope>
</reference>